<keyword evidence="1" id="KW-0472">Membrane</keyword>
<protein>
    <submittedName>
        <fullName evidence="2">Uncharacterized protein</fullName>
    </submittedName>
</protein>
<dbReference type="PANTHER" id="PTHR10261">
    <property type="entry name" value="COATOMER SUBUNIT GAMMA"/>
    <property type="match status" value="1"/>
</dbReference>
<dbReference type="InterPro" id="IPR017106">
    <property type="entry name" value="Coatomer_gsu"/>
</dbReference>
<dbReference type="InterPro" id="IPR016024">
    <property type="entry name" value="ARM-type_fold"/>
</dbReference>
<accession>A0ABD1IKB8</accession>
<dbReference type="SUPFAM" id="SSF48371">
    <property type="entry name" value="ARM repeat"/>
    <property type="match status" value="1"/>
</dbReference>
<keyword evidence="1" id="KW-1133">Transmembrane helix</keyword>
<dbReference type="Proteomes" id="UP001567538">
    <property type="component" value="Unassembled WGS sequence"/>
</dbReference>
<reference evidence="2 3" key="1">
    <citation type="submission" date="2024-06" db="EMBL/GenBank/DDBJ databases">
        <title>A chromosome level genome sequence of Diviner's sage (Salvia divinorum).</title>
        <authorList>
            <person name="Ford S.A."/>
            <person name="Ro D.-K."/>
            <person name="Ness R.W."/>
            <person name="Phillips M.A."/>
        </authorList>
    </citation>
    <scope>NUCLEOTIDE SEQUENCE [LARGE SCALE GENOMIC DNA]</scope>
    <source>
        <strain evidence="2">SAF-2024a</strain>
        <tissue evidence="2">Leaf</tissue>
    </source>
</reference>
<dbReference type="AlphaFoldDB" id="A0ABD1IKB8"/>
<proteinExistence type="predicted"/>
<keyword evidence="1" id="KW-0812">Transmembrane</keyword>
<feature type="transmembrane region" description="Helical" evidence="1">
    <location>
        <begin position="53"/>
        <end position="75"/>
    </location>
</feature>
<dbReference type="Gene3D" id="1.25.10.10">
    <property type="entry name" value="Leucine-rich Repeat Variant"/>
    <property type="match status" value="1"/>
</dbReference>
<name>A0ABD1IKB8_SALDI</name>
<dbReference type="PANTHER" id="PTHR10261:SF0">
    <property type="entry name" value="COATOMER SUBUNIT GAMMA-2"/>
    <property type="match status" value="1"/>
</dbReference>
<gene>
    <name evidence="2" type="ORF">AAHA92_03654</name>
</gene>
<evidence type="ECO:0000313" key="3">
    <source>
        <dbReference type="Proteomes" id="UP001567538"/>
    </source>
</evidence>
<comment type="caution">
    <text evidence="2">The sequence shown here is derived from an EMBL/GenBank/DDBJ whole genome shotgun (WGS) entry which is preliminary data.</text>
</comment>
<evidence type="ECO:0000313" key="2">
    <source>
        <dbReference type="EMBL" id="KAL1568263.1"/>
    </source>
</evidence>
<dbReference type="EMBL" id="JBEAFC010000002">
    <property type="protein sequence ID" value="KAL1568263.1"/>
    <property type="molecule type" value="Genomic_DNA"/>
</dbReference>
<evidence type="ECO:0000256" key="1">
    <source>
        <dbReference type="SAM" id="Phobius"/>
    </source>
</evidence>
<keyword evidence="3" id="KW-1185">Reference proteome</keyword>
<dbReference type="InterPro" id="IPR011989">
    <property type="entry name" value="ARM-like"/>
</dbReference>
<sequence length="216" mass="24966">MHQWIEKRDNFRSTKKDCSWFVSIEKHAVLIEVRGFGDPHFDKTRRLHIIKKLLYLLNLSLNFAAAILSSAVNLYRFQDVHLRRMFHPIAKDLCPIADEVPLVTSSLLTSTPEMLHIATGQILSVCFDLPDCNVLEDFATYKYIMKCIRDKDEMVAIEGFRSLEKVVGISITELNAAIDVMRRILRSHKPVLRFSAFRALQKVIDMFLMLVNLCLI</sequence>
<organism evidence="2 3">
    <name type="scientific">Salvia divinorum</name>
    <name type="common">Maria pastora</name>
    <name type="synonym">Diviner's sage</name>
    <dbReference type="NCBI Taxonomy" id="28513"/>
    <lineage>
        <taxon>Eukaryota</taxon>
        <taxon>Viridiplantae</taxon>
        <taxon>Streptophyta</taxon>
        <taxon>Embryophyta</taxon>
        <taxon>Tracheophyta</taxon>
        <taxon>Spermatophyta</taxon>
        <taxon>Magnoliopsida</taxon>
        <taxon>eudicotyledons</taxon>
        <taxon>Gunneridae</taxon>
        <taxon>Pentapetalae</taxon>
        <taxon>asterids</taxon>
        <taxon>lamiids</taxon>
        <taxon>Lamiales</taxon>
        <taxon>Lamiaceae</taxon>
        <taxon>Nepetoideae</taxon>
        <taxon>Mentheae</taxon>
        <taxon>Salviinae</taxon>
        <taxon>Salvia</taxon>
        <taxon>Salvia subgen. Calosphace</taxon>
    </lineage>
</organism>